<reference evidence="1 2" key="1">
    <citation type="submission" date="2019-03" db="EMBL/GenBank/DDBJ databases">
        <title>Dyadobacter AR-3-6 sp. nov., isolated from arctic soil.</title>
        <authorList>
            <person name="Chaudhary D.K."/>
        </authorList>
    </citation>
    <scope>NUCLEOTIDE SEQUENCE [LARGE SCALE GENOMIC DNA]</scope>
    <source>
        <strain evidence="1 2">AR-3-6</strain>
    </source>
</reference>
<dbReference type="EMBL" id="SMFL01000008">
    <property type="protein sequence ID" value="TDE12836.1"/>
    <property type="molecule type" value="Genomic_DNA"/>
</dbReference>
<dbReference type="Gene3D" id="2.30.130.30">
    <property type="entry name" value="Hypothetical protein"/>
    <property type="match status" value="1"/>
</dbReference>
<organism evidence="1 2">
    <name type="scientific">Dyadobacter psychrotolerans</name>
    <dbReference type="NCBI Taxonomy" id="2541721"/>
    <lineage>
        <taxon>Bacteria</taxon>
        <taxon>Pseudomonadati</taxon>
        <taxon>Bacteroidota</taxon>
        <taxon>Cytophagia</taxon>
        <taxon>Cytophagales</taxon>
        <taxon>Spirosomataceae</taxon>
        <taxon>Dyadobacter</taxon>
    </lineage>
</organism>
<evidence type="ECO:0000313" key="2">
    <source>
        <dbReference type="Proteomes" id="UP000294850"/>
    </source>
</evidence>
<dbReference type="AlphaFoldDB" id="A0A4R5DFW9"/>
<keyword evidence="2" id="KW-1185">Reference proteome</keyword>
<name>A0A4R5DFW9_9BACT</name>
<accession>A0A4R5DFW9</accession>
<comment type="caution">
    <text evidence="1">The sequence shown here is derived from an EMBL/GenBank/DDBJ whole genome shotgun (WGS) entry which is preliminary data.</text>
</comment>
<protein>
    <recommendedName>
        <fullName evidence="3">ASCH domain-containing protein</fullName>
    </recommendedName>
</protein>
<sequence>MLTVELKFIDYPLSQEVVSLQEIIELVTMLFKQKHLEGIKSGKISLAFRKWKKLTVSEGNLIKTSVGNIKIVSVEEIALQNISDEEAEKAGFKNASSLVQLLEEQKEGAIYRIGVVFDSEDPRIELRERFQFEEGELEGLKSELEILDKYSKIGKWTTKTLQVIRENPKMKAADLAVKAKKEKEWLKLNVRKLKSLGLTISHEPGYTLSPRGEAYMDSIEK</sequence>
<proteinExistence type="predicted"/>
<evidence type="ECO:0000313" key="1">
    <source>
        <dbReference type="EMBL" id="TDE12836.1"/>
    </source>
</evidence>
<gene>
    <name evidence="1" type="ORF">E0F88_21055</name>
</gene>
<evidence type="ECO:0008006" key="3">
    <source>
        <dbReference type="Google" id="ProtNLM"/>
    </source>
</evidence>
<dbReference type="Proteomes" id="UP000294850">
    <property type="component" value="Unassembled WGS sequence"/>
</dbReference>